<evidence type="ECO:0000256" key="13">
    <source>
        <dbReference type="ARBA" id="ARBA00047833"/>
    </source>
</evidence>
<dbReference type="InterPro" id="IPR013221">
    <property type="entry name" value="Mur_ligase_cen"/>
</dbReference>
<evidence type="ECO:0000256" key="8">
    <source>
        <dbReference type="ARBA" id="ARBA00022840"/>
    </source>
</evidence>
<evidence type="ECO:0000256" key="4">
    <source>
        <dbReference type="ARBA" id="ARBA00022490"/>
    </source>
</evidence>
<dbReference type="GO" id="GO:0008763">
    <property type="term" value="F:UDP-N-acetylmuramate-L-alanine ligase activity"/>
    <property type="evidence" value="ECO:0007669"/>
    <property type="project" value="UniProtKB-UniRule"/>
</dbReference>
<keyword evidence="7 14" id="KW-0547">Nucleotide-binding</keyword>
<dbReference type="Gene3D" id="3.90.190.20">
    <property type="entry name" value="Mur ligase, C-terminal domain"/>
    <property type="match status" value="1"/>
</dbReference>
<accession>A0A4Q7DGF9</accession>
<evidence type="ECO:0000313" key="19">
    <source>
        <dbReference type="Proteomes" id="UP000293550"/>
    </source>
</evidence>
<evidence type="ECO:0000256" key="2">
    <source>
        <dbReference type="ARBA" id="ARBA00004752"/>
    </source>
</evidence>
<feature type="domain" description="Mur ligase central" evidence="17">
    <location>
        <begin position="113"/>
        <end position="312"/>
    </location>
</feature>
<dbReference type="GO" id="GO:0005737">
    <property type="term" value="C:cytoplasm"/>
    <property type="evidence" value="ECO:0007669"/>
    <property type="project" value="UniProtKB-SubCell"/>
</dbReference>
<dbReference type="GO" id="GO:0005524">
    <property type="term" value="F:ATP binding"/>
    <property type="evidence" value="ECO:0007669"/>
    <property type="project" value="UniProtKB-UniRule"/>
</dbReference>
<evidence type="ECO:0000259" key="16">
    <source>
        <dbReference type="Pfam" id="PF02875"/>
    </source>
</evidence>
<dbReference type="InterPro" id="IPR000713">
    <property type="entry name" value="Mur_ligase_N"/>
</dbReference>
<dbReference type="UniPathway" id="UPA00219"/>
<dbReference type="InterPro" id="IPR050061">
    <property type="entry name" value="MurCDEF_pg_biosynth"/>
</dbReference>
<dbReference type="OrthoDB" id="9804126at2"/>
<dbReference type="EMBL" id="SCFB01000006">
    <property type="protein sequence ID" value="RZI45951.1"/>
    <property type="molecule type" value="Genomic_DNA"/>
</dbReference>
<feature type="binding site" evidence="14">
    <location>
        <begin position="115"/>
        <end position="121"/>
    </location>
    <ligand>
        <name>ATP</name>
        <dbReference type="ChEBI" id="CHEBI:30616"/>
    </ligand>
</feature>
<dbReference type="AlphaFoldDB" id="A0A4Q7DGF9"/>
<evidence type="ECO:0000256" key="6">
    <source>
        <dbReference type="ARBA" id="ARBA00022618"/>
    </source>
</evidence>
<dbReference type="SUPFAM" id="SSF51984">
    <property type="entry name" value="MurCD N-terminal domain"/>
    <property type="match status" value="1"/>
</dbReference>
<dbReference type="Gene3D" id="3.40.50.720">
    <property type="entry name" value="NAD(P)-binding Rossmann-like Domain"/>
    <property type="match status" value="1"/>
</dbReference>
<feature type="domain" description="Mur ligase C-terminal" evidence="16">
    <location>
        <begin position="334"/>
        <end position="466"/>
    </location>
</feature>
<evidence type="ECO:0000256" key="10">
    <source>
        <dbReference type="ARBA" id="ARBA00022984"/>
    </source>
</evidence>
<sequence>MHIPAFKVQHLHFIGIGGIGMSGIAEVLHNLGYRVKGSDIADNYNIHRLQSIGIDVVIGHRPQNIEGAQVVVVSSAVRADNPEVLAARKIGIPVIQRAEMLAELMRLKKSIAISGTHGKTTTTSMAAALLDAAGIDPTVINGGIINAYNTNARLGTGEWAVVEADESDGSFTKLPATIGVVTNIDPEHMEFYGTVDVLNQAFLKFISNIPFYGLAILCADHPAVMALLPRINDRRFVTYGFAETAMVRAVNLRQTAKGTTFDVEMARPLPLQAALQTTDKTVTPLPRKIKDLFLPMVGRHNVQNILSVIAIADELGLDEGVIRQAFDTFKGVKRRFTHTGTVNGVTVIDDYAHHPVEIKTVIEAAKQATKSDQGRIWVVMQPHRYSRLHHLFEEFSQCFDGAHHVMLAPVYTANEDPIPGATSEHLAEALKKNNVSTTLFYNPDELARLLQMVVAPGDMVLCLGAGNITQWAAALPAQLANLNGPVLKQEQVV</sequence>
<dbReference type="SUPFAM" id="SSF53244">
    <property type="entry name" value="MurD-like peptide ligases, peptide-binding domain"/>
    <property type="match status" value="1"/>
</dbReference>
<evidence type="ECO:0000256" key="12">
    <source>
        <dbReference type="ARBA" id="ARBA00023316"/>
    </source>
</evidence>
<dbReference type="HAMAP" id="MF_00046">
    <property type="entry name" value="MurC"/>
    <property type="match status" value="1"/>
</dbReference>
<dbReference type="InterPro" id="IPR036565">
    <property type="entry name" value="Mur-like_cat_sf"/>
</dbReference>
<keyword evidence="4 14" id="KW-0963">Cytoplasm</keyword>
<keyword evidence="8 14" id="KW-0067">ATP-binding</keyword>
<evidence type="ECO:0000256" key="3">
    <source>
        <dbReference type="ARBA" id="ARBA00012211"/>
    </source>
</evidence>
<organism evidence="18 19">
    <name type="scientific">Candidatus Finniella inopinata</name>
    <dbReference type="NCBI Taxonomy" id="1696036"/>
    <lineage>
        <taxon>Bacteria</taxon>
        <taxon>Pseudomonadati</taxon>
        <taxon>Pseudomonadota</taxon>
        <taxon>Alphaproteobacteria</taxon>
        <taxon>Holosporales</taxon>
        <taxon>Candidatus Paracaedibacteraceae</taxon>
        <taxon>Candidatus Finniella</taxon>
    </lineage>
</organism>
<keyword evidence="11 14" id="KW-0131">Cell cycle</keyword>
<keyword evidence="10 14" id="KW-0573">Peptidoglycan synthesis</keyword>
<proteinExistence type="inferred from homology"/>
<dbReference type="PANTHER" id="PTHR43445">
    <property type="entry name" value="UDP-N-ACETYLMURAMATE--L-ALANINE LIGASE-RELATED"/>
    <property type="match status" value="1"/>
</dbReference>
<dbReference type="Pfam" id="PF08245">
    <property type="entry name" value="Mur_ligase_M"/>
    <property type="match status" value="1"/>
</dbReference>
<evidence type="ECO:0000256" key="1">
    <source>
        <dbReference type="ARBA" id="ARBA00004496"/>
    </source>
</evidence>
<comment type="pathway">
    <text evidence="2 14">Cell wall biogenesis; peptidoglycan biosynthesis.</text>
</comment>
<dbReference type="Gene3D" id="3.40.1190.10">
    <property type="entry name" value="Mur-like, catalytic domain"/>
    <property type="match status" value="1"/>
</dbReference>
<protein>
    <recommendedName>
        <fullName evidence="3 14">UDP-N-acetylmuramate--L-alanine ligase</fullName>
        <ecNumber evidence="3 14">6.3.2.8</ecNumber>
    </recommendedName>
    <alternativeName>
        <fullName evidence="14">UDP-N-acetylmuramoyl-L-alanine synthetase</fullName>
    </alternativeName>
</protein>
<evidence type="ECO:0000313" key="18">
    <source>
        <dbReference type="EMBL" id="RZI45951.1"/>
    </source>
</evidence>
<keyword evidence="12 14" id="KW-0961">Cell wall biogenesis/degradation</keyword>
<dbReference type="RefSeq" id="WP_130154199.1">
    <property type="nucleotide sequence ID" value="NZ_SCFB01000006.1"/>
</dbReference>
<comment type="similarity">
    <text evidence="14">Belongs to the MurCDEF family.</text>
</comment>
<evidence type="ECO:0000259" key="17">
    <source>
        <dbReference type="Pfam" id="PF08245"/>
    </source>
</evidence>
<keyword evidence="5 14" id="KW-0436">Ligase</keyword>
<dbReference type="Proteomes" id="UP000293550">
    <property type="component" value="Unassembled WGS sequence"/>
</dbReference>
<evidence type="ECO:0000256" key="14">
    <source>
        <dbReference type="HAMAP-Rule" id="MF_00046"/>
    </source>
</evidence>
<dbReference type="GO" id="GO:0009252">
    <property type="term" value="P:peptidoglycan biosynthetic process"/>
    <property type="evidence" value="ECO:0007669"/>
    <property type="project" value="UniProtKB-UniRule"/>
</dbReference>
<evidence type="ECO:0000256" key="11">
    <source>
        <dbReference type="ARBA" id="ARBA00023306"/>
    </source>
</evidence>
<dbReference type="Pfam" id="PF02875">
    <property type="entry name" value="Mur_ligase_C"/>
    <property type="match status" value="1"/>
</dbReference>
<dbReference type="PANTHER" id="PTHR43445:SF3">
    <property type="entry name" value="UDP-N-ACETYLMURAMATE--L-ALANINE LIGASE"/>
    <property type="match status" value="1"/>
</dbReference>
<keyword evidence="19" id="KW-1185">Reference proteome</keyword>
<comment type="caution">
    <text evidence="18">The sequence shown here is derived from an EMBL/GenBank/DDBJ whole genome shotgun (WGS) entry which is preliminary data.</text>
</comment>
<dbReference type="EC" id="6.3.2.8" evidence="3 14"/>
<evidence type="ECO:0000256" key="5">
    <source>
        <dbReference type="ARBA" id="ARBA00022598"/>
    </source>
</evidence>
<comment type="function">
    <text evidence="14">Cell wall formation.</text>
</comment>
<evidence type="ECO:0000256" key="7">
    <source>
        <dbReference type="ARBA" id="ARBA00022741"/>
    </source>
</evidence>
<keyword evidence="9 14" id="KW-0133">Cell shape</keyword>
<name>A0A4Q7DGF9_9PROT</name>
<dbReference type="Pfam" id="PF01225">
    <property type="entry name" value="Mur_ligase"/>
    <property type="match status" value="1"/>
</dbReference>
<dbReference type="GO" id="GO:0008360">
    <property type="term" value="P:regulation of cell shape"/>
    <property type="evidence" value="ECO:0007669"/>
    <property type="project" value="UniProtKB-KW"/>
</dbReference>
<evidence type="ECO:0000256" key="9">
    <source>
        <dbReference type="ARBA" id="ARBA00022960"/>
    </source>
</evidence>
<comment type="catalytic activity">
    <reaction evidence="13 14">
        <text>UDP-N-acetyl-alpha-D-muramate + L-alanine + ATP = UDP-N-acetyl-alpha-D-muramoyl-L-alanine + ADP + phosphate + H(+)</text>
        <dbReference type="Rhea" id="RHEA:23372"/>
        <dbReference type="ChEBI" id="CHEBI:15378"/>
        <dbReference type="ChEBI" id="CHEBI:30616"/>
        <dbReference type="ChEBI" id="CHEBI:43474"/>
        <dbReference type="ChEBI" id="CHEBI:57972"/>
        <dbReference type="ChEBI" id="CHEBI:70757"/>
        <dbReference type="ChEBI" id="CHEBI:83898"/>
        <dbReference type="ChEBI" id="CHEBI:456216"/>
        <dbReference type="EC" id="6.3.2.8"/>
    </reaction>
</comment>
<dbReference type="GO" id="GO:0071555">
    <property type="term" value="P:cell wall organization"/>
    <property type="evidence" value="ECO:0007669"/>
    <property type="project" value="UniProtKB-KW"/>
</dbReference>
<dbReference type="InterPro" id="IPR036615">
    <property type="entry name" value="Mur_ligase_C_dom_sf"/>
</dbReference>
<gene>
    <name evidence="14" type="primary">murC</name>
    <name evidence="18" type="ORF">EQU50_05830</name>
</gene>
<feature type="domain" description="Mur ligase N-terminal catalytic" evidence="15">
    <location>
        <begin position="10"/>
        <end position="108"/>
    </location>
</feature>
<dbReference type="NCBIfam" id="TIGR01082">
    <property type="entry name" value="murC"/>
    <property type="match status" value="1"/>
</dbReference>
<comment type="subcellular location">
    <subcellularLocation>
        <location evidence="1 14">Cytoplasm</location>
    </subcellularLocation>
</comment>
<dbReference type="GO" id="GO:0051301">
    <property type="term" value="P:cell division"/>
    <property type="evidence" value="ECO:0007669"/>
    <property type="project" value="UniProtKB-KW"/>
</dbReference>
<evidence type="ECO:0000259" key="15">
    <source>
        <dbReference type="Pfam" id="PF01225"/>
    </source>
</evidence>
<dbReference type="SUPFAM" id="SSF53623">
    <property type="entry name" value="MurD-like peptide ligases, catalytic domain"/>
    <property type="match status" value="1"/>
</dbReference>
<dbReference type="InterPro" id="IPR004101">
    <property type="entry name" value="Mur_ligase_C"/>
</dbReference>
<reference evidence="18 19" key="1">
    <citation type="submission" date="2018-10" db="EMBL/GenBank/DDBJ databases">
        <title>An updated phylogeny of the Alphaproteobacteria reveals that the parasitic Rickettsiales and Holosporales have independent origins.</title>
        <authorList>
            <person name="Munoz-Gomez S.A."/>
            <person name="Hess S."/>
            <person name="Burger G."/>
            <person name="Lang B.F."/>
            <person name="Susko E."/>
            <person name="Slamovits C.H."/>
            <person name="Roger A.J."/>
        </authorList>
    </citation>
    <scope>NUCLEOTIDE SEQUENCE [LARGE SCALE GENOMIC DNA]</scope>
    <source>
        <strain evidence="18">HOLO01</strain>
    </source>
</reference>
<dbReference type="InterPro" id="IPR005758">
    <property type="entry name" value="UDP-N-AcMur_Ala_ligase_MurC"/>
</dbReference>
<keyword evidence="6 14" id="KW-0132">Cell division</keyword>